<feature type="domain" description="HTH cro/C1-type" evidence="1">
    <location>
        <begin position="16"/>
        <end position="70"/>
    </location>
</feature>
<evidence type="ECO:0000259" key="1">
    <source>
        <dbReference type="PROSITE" id="PS50943"/>
    </source>
</evidence>
<sequence length="80" mass="9053">IRMDNKATATEIGKRVQTLREGKGISRREFALSVGIPLTSYRDREMGRLDFTLAQLRSISARLGVDVDTWFRDLPRAMAA</sequence>
<dbReference type="SUPFAM" id="SSF47413">
    <property type="entry name" value="lambda repressor-like DNA-binding domains"/>
    <property type="match status" value="1"/>
</dbReference>
<protein>
    <recommendedName>
        <fullName evidence="1">HTH cro/C1-type domain-containing protein</fullName>
    </recommendedName>
</protein>
<dbReference type="Gene3D" id="1.10.260.40">
    <property type="entry name" value="lambda repressor-like DNA-binding domains"/>
    <property type="match status" value="1"/>
</dbReference>
<dbReference type="CDD" id="cd00093">
    <property type="entry name" value="HTH_XRE"/>
    <property type="match status" value="1"/>
</dbReference>
<name>A0A2S3ZLE5_9MICO</name>
<reference evidence="2 3" key="1">
    <citation type="submission" date="2018-01" db="EMBL/GenBank/DDBJ databases">
        <title>Cryobacterium sp. nov., from glaciers in China.</title>
        <authorList>
            <person name="Liu Q."/>
            <person name="Xin Y.-H."/>
        </authorList>
    </citation>
    <scope>NUCLEOTIDE SEQUENCE [LARGE SCALE GENOMIC DNA]</scope>
    <source>
        <strain evidence="2 3">TMB1-8</strain>
    </source>
</reference>
<dbReference type="EMBL" id="PPXF01000022">
    <property type="protein sequence ID" value="POH69368.1"/>
    <property type="molecule type" value="Genomic_DNA"/>
</dbReference>
<dbReference type="Pfam" id="PF01381">
    <property type="entry name" value="HTH_3"/>
    <property type="match status" value="1"/>
</dbReference>
<proteinExistence type="predicted"/>
<dbReference type="GO" id="GO:0003677">
    <property type="term" value="F:DNA binding"/>
    <property type="evidence" value="ECO:0007669"/>
    <property type="project" value="InterPro"/>
</dbReference>
<evidence type="ECO:0000313" key="3">
    <source>
        <dbReference type="Proteomes" id="UP000237104"/>
    </source>
</evidence>
<gene>
    <name evidence="2" type="ORF">C3B59_05620</name>
</gene>
<dbReference type="InterPro" id="IPR001387">
    <property type="entry name" value="Cro/C1-type_HTH"/>
</dbReference>
<accession>A0A2S3ZLE5</accession>
<comment type="caution">
    <text evidence="2">The sequence shown here is derived from an EMBL/GenBank/DDBJ whole genome shotgun (WGS) entry which is preliminary data.</text>
</comment>
<dbReference type="Proteomes" id="UP000237104">
    <property type="component" value="Unassembled WGS sequence"/>
</dbReference>
<dbReference type="PROSITE" id="PS50943">
    <property type="entry name" value="HTH_CROC1"/>
    <property type="match status" value="1"/>
</dbReference>
<dbReference type="SMART" id="SM00530">
    <property type="entry name" value="HTH_XRE"/>
    <property type="match status" value="1"/>
</dbReference>
<dbReference type="AlphaFoldDB" id="A0A2S3ZLE5"/>
<dbReference type="InterPro" id="IPR010982">
    <property type="entry name" value="Lambda_DNA-bd_dom_sf"/>
</dbReference>
<organism evidence="2 3">
    <name type="scientific">Cryobacterium zongtaii</name>
    <dbReference type="NCBI Taxonomy" id="1259217"/>
    <lineage>
        <taxon>Bacteria</taxon>
        <taxon>Bacillati</taxon>
        <taxon>Actinomycetota</taxon>
        <taxon>Actinomycetes</taxon>
        <taxon>Micrococcales</taxon>
        <taxon>Microbacteriaceae</taxon>
        <taxon>Cryobacterium</taxon>
    </lineage>
</organism>
<dbReference type="OrthoDB" id="9814553at2"/>
<dbReference type="RefSeq" id="WP_133163733.1">
    <property type="nucleotide sequence ID" value="NZ_PPXF01000022.1"/>
</dbReference>
<evidence type="ECO:0000313" key="2">
    <source>
        <dbReference type="EMBL" id="POH69368.1"/>
    </source>
</evidence>
<feature type="non-terminal residue" evidence="2">
    <location>
        <position position="1"/>
    </location>
</feature>